<gene>
    <name evidence="1" type="ORF">EYH13_04320</name>
</gene>
<protein>
    <submittedName>
        <fullName evidence="1">7-carboxy-7-deazaguanine synthase</fullName>
    </submittedName>
</protein>
<comment type="caution">
    <text evidence="1">The sequence shown here is derived from an EMBL/GenBank/DDBJ whole genome shotgun (WGS) entry which is preliminary data.</text>
</comment>
<name>A0A832ZA58_9EURY</name>
<dbReference type="EMBL" id="DQUG01000174">
    <property type="protein sequence ID" value="HIP75349.1"/>
    <property type="molecule type" value="Genomic_DNA"/>
</dbReference>
<sequence>SLLKGLAPMVIQPREPIDLAQKQLMEFYKAAAKILGRENVGLSFQVHKYLNVL</sequence>
<feature type="non-terminal residue" evidence="1">
    <location>
        <position position="1"/>
    </location>
</feature>
<organism evidence="1 2">
    <name type="scientific">Thermococcus paralvinellae</name>
    <dbReference type="NCBI Taxonomy" id="582419"/>
    <lineage>
        <taxon>Archaea</taxon>
        <taxon>Methanobacteriati</taxon>
        <taxon>Methanobacteriota</taxon>
        <taxon>Thermococci</taxon>
        <taxon>Thermococcales</taxon>
        <taxon>Thermococcaceae</taxon>
        <taxon>Thermococcus</taxon>
    </lineage>
</organism>
<evidence type="ECO:0000313" key="2">
    <source>
        <dbReference type="Proteomes" id="UP000649326"/>
    </source>
</evidence>
<proteinExistence type="predicted"/>
<evidence type="ECO:0000313" key="1">
    <source>
        <dbReference type="EMBL" id="HIP75349.1"/>
    </source>
</evidence>
<dbReference type="Proteomes" id="UP000649326">
    <property type="component" value="Unassembled WGS sequence"/>
</dbReference>
<accession>A0A832ZA58</accession>
<reference evidence="1" key="1">
    <citation type="journal article" date="2020" name="ISME J.">
        <title>Gammaproteobacteria mediating utilization of methyl-, sulfur- and petroleum organic compounds in deep ocean hydrothermal plumes.</title>
        <authorList>
            <person name="Zhou Z."/>
            <person name="Liu Y."/>
            <person name="Pan J."/>
            <person name="Cron B.R."/>
            <person name="Toner B.M."/>
            <person name="Anantharaman K."/>
            <person name="Breier J.A."/>
            <person name="Dick G.J."/>
            <person name="Li M."/>
        </authorList>
    </citation>
    <scope>NUCLEOTIDE SEQUENCE</scope>
    <source>
        <strain evidence="1">SZUA-1451</strain>
    </source>
</reference>
<dbReference type="AlphaFoldDB" id="A0A832ZA58"/>